<keyword evidence="1" id="KW-1133">Transmembrane helix</keyword>
<dbReference type="PATRIC" id="fig|1036673.3.peg.2005"/>
<dbReference type="AlphaFoldDB" id="F8F564"/>
<dbReference type="Proteomes" id="UP000006620">
    <property type="component" value="Chromosome"/>
</dbReference>
<reference evidence="2 3" key="2">
    <citation type="journal article" date="2013" name="Genome Announc.">
        <title>Genome Sequence of Growth-Improving Paenibacillus mucilaginosus Strain KNP414.</title>
        <authorList>
            <person name="Lu J.J."/>
            <person name="Wang J.F."/>
            <person name="Hu X.F."/>
        </authorList>
    </citation>
    <scope>NUCLEOTIDE SEQUENCE [LARGE SCALE GENOMIC DNA]</scope>
    <source>
        <strain evidence="2 3">KNP414</strain>
    </source>
</reference>
<dbReference type="HOGENOM" id="CLU_3101695_0_0_9"/>
<keyword evidence="1" id="KW-0812">Transmembrane</keyword>
<keyword evidence="1" id="KW-0472">Membrane</keyword>
<organism evidence="2 3">
    <name type="scientific">Paenibacillus mucilaginosus (strain KNP414)</name>
    <dbReference type="NCBI Taxonomy" id="1036673"/>
    <lineage>
        <taxon>Bacteria</taxon>
        <taxon>Bacillati</taxon>
        <taxon>Bacillota</taxon>
        <taxon>Bacilli</taxon>
        <taxon>Bacillales</taxon>
        <taxon>Paenibacillaceae</taxon>
        <taxon>Paenibacillus</taxon>
    </lineage>
</organism>
<dbReference type="RefSeq" id="WP_013915955.1">
    <property type="nucleotide sequence ID" value="NC_015690.1"/>
</dbReference>
<reference evidence="3" key="1">
    <citation type="submission" date="2011-06" db="EMBL/GenBank/DDBJ databases">
        <title>Complete genome sequence of Paenibacillus mucilaginosus KNP414.</title>
        <authorList>
            <person name="Wang J."/>
            <person name="Hu S."/>
            <person name="Hu X."/>
            <person name="Zhang B."/>
            <person name="Dong D."/>
            <person name="Zhang S."/>
            <person name="Zhao K."/>
            <person name="Wu D."/>
        </authorList>
    </citation>
    <scope>NUCLEOTIDE SEQUENCE [LARGE SCALE GENOMIC DNA]</scope>
    <source>
        <strain evidence="3">KNP414</strain>
    </source>
</reference>
<gene>
    <name evidence="2" type="ordered locus">KNP414_02233</name>
</gene>
<dbReference type="EMBL" id="CP002869">
    <property type="protein sequence ID" value="AEI40794.1"/>
    <property type="molecule type" value="Genomic_DNA"/>
</dbReference>
<proteinExistence type="predicted"/>
<evidence type="ECO:0000256" key="1">
    <source>
        <dbReference type="SAM" id="Phobius"/>
    </source>
</evidence>
<feature type="transmembrane region" description="Helical" evidence="1">
    <location>
        <begin position="25"/>
        <end position="49"/>
    </location>
</feature>
<evidence type="ECO:0000313" key="2">
    <source>
        <dbReference type="EMBL" id="AEI40794.1"/>
    </source>
</evidence>
<dbReference type="KEGG" id="pms:KNP414_02233"/>
<protein>
    <submittedName>
        <fullName evidence="2">Uncharacterized protein</fullName>
    </submittedName>
</protein>
<evidence type="ECO:0000313" key="3">
    <source>
        <dbReference type="Proteomes" id="UP000006620"/>
    </source>
</evidence>
<accession>F8F564</accession>
<name>F8F564_PAEMK</name>
<sequence length="51" mass="5866">MLATRDYIRKSRGIREGRFADPRRTVYFTFISLSIIGTLLTIMIVTLMLTG</sequence>